<dbReference type="AlphaFoldDB" id="A0A6C0HN27"/>
<feature type="compositionally biased region" description="Low complexity" evidence="1">
    <location>
        <begin position="305"/>
        <end position="320"/>
    </location>
</feature>
<evidence type="ECO:0000256" key="1">
    <source>
        <dbReference type="SAM" id="MobiDB-lite"/>
    </source>
</evidence>
<feature type="compositionally biased region" description="Basic and acidic residues" evidence="1">
    <location>
        <begin position="342"/>
        <end position="352"/>
    </location>
</feature>
<feature type="region of interest" description="Disordered" evidence="1">
    <location>
        <begin position="265"/>
        <end position="402"/>
    </location>
</feature>
<proteinExistence type="predicted"/>
<feature type="compositionally biased region" description="Basic and acidic residues" evidence="1">
    <location>
        <begin position="268"/>
        <end position="282"/>
    </location>
</feature>
<evidence type="ECO:0000313" key="2">
    <source>
        <dbReference type="EMBL" id="QHT82042.1"/>
    </source>
</evidence>
<organism evidence="2">
    <name type="scientific">viral metagenome</name>
    <dbReference type="NCBI Taxonomy" id="1070528"/>
    <lineage>
        <taxon>unclassified sequences</taxon>
        <taxon>metagenomes</taxon>
        <taxon>organismal metagenomes</taxon>
    </lineage>
</organism>
<sequence length="402" mass="46584">MKDRFLEISSIRKQIQELFHRLEDKKKGMKENYSTLVASNDNHFFGLDSFRFQVKLAENELTFLNDQFVLIDNRLYCDYYKLYNHVYDYYVENLPPGVIKSVFPIYKDLEPTKVYETELVHKLYKDILTLIHKAYDTLDHEHRKRESEKRLTTSGIHIGNYVHNRVFTDTLIKTNIELFEQYLNTYFIYHMTFLVNLKERLGMFLEHVLRRQPVEQGCHLDELDDNFVGVVRDETEPVVVETFHSISGVEAKPEPEVKTDLANSVLESKSEPPEEAEVKSETNSEPPEEAEVKSETNSEAVEAPVETNSESVESVEAPVETNTEEVDEPKSELSEELAPVVRVEEPETKSETNSDLPVEEPEPSKEVPLTAEEVLNPIIEHILKGTEPSQEPAKKKKRPRKK</sequence>
<name>A0A6C0HN27_9ZZZZ</name>
<accession>A0A6C0HN27</accession>
<protein>
    <submittedName>
        <fullName evidence="2">Uncharacterized protein</fullName>
    </submittedName>
</protein>
<dbReference type="EMBL" id="MN739994">
    <property type="protein sequence ID" value="QHT82042.1"/>
    <property type="molecule type" value="Genomic_DNA"/>
</dbReference>
<reference evidence="2" key="1">
    <citation type="journal article" date="2020" name="Nature">
        <title>Giant virus diversity and host interactions through global metagenomics.</title>
        <authorList>
            <person name="Schulz F."/>
            <person name="Roux S."/>
            <person name="Paez-Espino D."/>
            <person name="Jungbluth S."/>
            <person name="Walsh D.A."/>
            <person name="Denef V.J."/>
            <person name="McMahon K.D."/>
            <person name="Konstantinidis K.T."/>
            <person name="Eloe-Fadrosh E.A."/>
            <person name="Kyrpides N.C."/>
            <person name="Woyke T."/>
        </authorList>
    </citation>
    <scope>NUCLEOTIDE SEQUENCE</scope>
    <source>
        <strain evidence="2">GVMAG-M-3300023184-160</strain>
    </source>
</reference>